<dbReference type="EMBL" id="CM000832">
    <property type="protein sequence ID" value="EET07291.1"/>
    <property type="molecule type" value="Genomic_DNA"/>
</dbReference>
<reference evidence="3" key="1">
    <citation type="submission" date="2007-08" db="EMBL/GenBank/DDBJ databases">
        <title>Annotation of Burkholderia pseudomallei 1710a.</title>
        <authorList>
            <person name="Harkins D.M."/>
            <person name="DeShazer D."/>
            <person name="Woods D.E."/>
            <person name="Brinkac L.M."/>
            <person name="Brown K.A."/>
            <person name="Hung G.C."/>
            <person name="Tuanyok A."/>
            <person name="Zhang B."/>
            <person name="Nierman W.C."/>
        </authorList>
    </citation>
    <scope>NUCLEOTIDE SEQUENCE [LARGE SCALE GENOMIC DNA]</scope>
    <source>
        <strain evidence="3">1710a</strain>
    </source>
</reference>
<dbReference type="Proteomes" id="UP000001812">
    <property type="component" value="Chromosome I"/>
</dbReference>
<gene>
    <name evidence="2" type="ORF">BURPS1710A_0005</name>
</gene>
<name>A0A0E1W4R9_BURPE</name>
<proteinExistence type="predicted"/>
<feature type="compositionally biased region" description="Basic and acidic residues" evidence="1">
    <location>
        <begin position="40"/>
        <end position="50"/>
    </location>
</feature>
<protein>
    <submittedName>
        <fullName evidence="2">Uncharacterized protein</fullName>
    </submittedName>
</protein>
<accession>A0A0E1W4R9</accession>
<sequence length="65" mass="7313">MIDGWHCLFLKLTKIDTSNSGKAKSDVRDAPKRVRDARACAQESTHREPEPGMIFRKSQASQQLA</sequence>
<evidence type="ECO:0000313" key="3">
    <source>
        <dbReference type="Proteomes" id="UP000001812"/>
    </source>
</evidence>
<reference evidence="2 3" key="2">
    <citation type="submission" date="2009-05" db="EMBL/GenBank/DDBJ databases">
        <authorList>
            <person name="Harkins D.M."/>
            <person name="DeShazer D."/>
            <person name="Woods D.E."/>
            <person name="Brinkac L.M."/>
            <person name="Brown K.A."/>
            <person name="Hung G.C."/>
            <person name="Tuanyok A."/>
            <person name="Zhang B."/>
            <person name="Nierman W.C."/>
        </authorList>
    </citation>
    <scope>NUCLEOTIDE SEQUENCE [LARGE SCALE GENOMIC DNA]</scope>
    <source>
        <strain evidence="2 3">1710a</strain>
    </source>
</reference>
<evidence type="ECO:0000256" key="1">
    <source>
        <dbReference type="SAM" id="MobiDB-lite"/>
    </source>
</evidence>
<dbReference type="AlphaFoldDB" id="A0A0E1W4R9"/>
<evidence type="ECO:0000313" key="2">
    <source>
        <dbReference type="EMBL" id="EET07291.1"/>
    </source>
</evidence>
<dbReference type="HOGENOM" id="CLU_2841365_0_0_4"/>
<feature type="region of interest" description="Disordered" evidence="1">
    <location>
        <begin position="40"/>
        <end position="65"/>
    </location>
</feature>
<organism evidence="2 3">
    <name type="scientific">Burkholderia pseudomallei 1710a</name>
    <dbReference type="NCBI Taxonomy" id="320371"/>
    <lineage>
        <taxon>Bacteria</taxon>
        <taxon>Pseudomonadati</taxon>
        <taxon>Pseudomonadota</taxon>
        <taxon>Betaproteobacteria</taxon>
        <taxon>Burkholderiales</taxon>
        <taxon>Burkholderiaceae</taxon>
        <taxon>Burkholderia</taxon>
        <taxon>pseudomallei group</taxon>
    </lineage>
</organism>